<evidence type="ECO:0000256" key="7">
    <source>
        <dbReference type="PROSITE-ProRule" id="PRU10141"/>
    </source>
</evidence>
<feature type="compositionally biased region" description="Basic and acidic residues" evidence="9">
    <location>
        <begin position="393"/>
        <end position="413"/>
    </location>
</feature>
<name>A0A815CQE6_ADIRI</name>
<dbReference type="PROSITE" id="PS00108">
    <property type="entry name" value="PROTEIN_KINASE_ST"/>
    <property type="match status" value="1"/>
</dbReference>
<dbReference type="Gene3D" id="1.10.510.10">
    <property type="entry name" value="Transferase(Phosphotransferase) domain 1"/>
    <property type="match status" value="1"/>
</dbReference>
<evidence type="ECO:0000256" key="6">
    <source>
        <dbReference type="ARBA" id="ARBA00022840"/>
    </source>
</evidence>
<evidence type="ECO:0000313" key="11">
    <source>
        <dbReference type="EMBL" id="CAF1287505.1"/>
    </source>
</evidence>
<feature type="domain" description="Protein kinase" evidence="10">
    <location>
        <begin position="62"/>
        <end position="347"/>
    </location>
</feature>
<protein>
    <recommendedName>
        <fullName evidence="10">Protein kinase domain-containing protein</fullName>
    </recommendedName>
</protein>
<dbReference type="SUPFAM" id="SSF56112">
    <property type="entry name" value="Protein kinase-like (PK-like)"/>
    <property type="match status" value="1"/>
</dbReference>
<dbReference type="FunFam" id="1.10.510.10:FF:000624">
    <property type="entry name" value="Mitogen-activated protein kinase"/>
    <property type="match status" value="1"/>
</dbReference>
<evidence type="ECO:0000313" key="12">
    <source>
        <dbReference type="Proteomes" id="UP000663828"/>
    </source>
</evidence>
<evidence type="ECO:0000256" key="3">
    <source>
        <dbReference type="ARBA" id="ARBA00022679"/>
    </source>
</evidence>
<evidence type="ECO:0000259" key="10">
    <source>
        <dbReference type="PROSITE" id="PS50011"/>
    </source>
</evidence>
<feature type="region of interest" description="Disordered" evidence="9">
    <location>
        <begin position="391"/>
        <end position="413"/>
    </location>
</feature>
<dbReference type="InterPro" id="IPR011009">
    <property type="entry name" value="Kinase-like_dom_sf"/>
</dbReference>
<evidence type="ECO:0000256" key="1">
    <source>
        <dbReference type="ARBA" id="ARBA00005527"/>
    </source>
</evidence>
<evidence type="ECO:0000256" key="2">
    <source>
        <dbReference type="ARBA" id="ARBA00022527"/>
    </source>
</evidence>
<proteinExistence type="inferred from homology"/>
<comment type="caution">
    <text evidence="11">The sequence shown here is derived from an EMBL/GenBank/DDBJ whole genome shotgun (WGS) entry which is preliminary data.</text>
</comment>
<dbReference type="GO" id="GO:0007165">
    <property type="term" value="P:signal transduction"/>
    <property type="evidence" value="ECO:0007669"/>
    <property type="project" value="TreeGrafter"/>
</dbReference>
<keyword evidence="5" id="KW-0418">Kinase</keyword>
<dbReference type="PANTHER" id="PTHR24057:SF0">
    <property type="entry name" value="PROTEIN KINASE SHAGGY-RELATED"/>
    <property type="match status" value="1"/>
</dbReference>
<sequence length="474" mass="54099">MAQRYILTTDESAVEKDESHGSDLLSGIHPIKVMAYKANTPVTTSTEASANSLSNSAVELHIGEREKVGQGTFGKVYKAKLLTTQEIIAIKEVELEEKFKSRELEILKSMIHPNIVRLKYFFHTTSASKQILCLIMEYMPMSAHHLISEYRRNHKIMPLFYIKLFVYQMLRGLGYLHTQGVAHRDVKPANMIVDHEAGILKICDLGSAKKLNRNEKSVSYVCTRYYRAPELLLGHTEYTTAVDIWSAGCCMAEFLNGYPIFRGTDSSDQMYQIIKMIGIPTREELQEMNPRYTGSIDLTVVSYTPRTVRGYLPEHTQEAALVLLDRLLKYKPSERMTCQRALATDFFAELKQRSLALPNNRPLPPLFNFHENELSRHCYLYSTIVPDFVRTSPSDDKETKSESDRECLVENESAQHEPSKVVRRALWKVVKGTWKAFKVGLKTTVASQPFSVALEPTAIATTIVDYRVYKRNHQ</sequence>
<dbReference type="InterPro" id="IPR050591">
    <property type="entry name" value="GSK-3"/>
</dbReference>
<dbReference type="SMART" id="SM00220">
    <property type="entry name" value="S_TKc"/>
    <property type="match status" value="1"/>
</dbReference>
<dbReference type="Gene3D" id="3.30.200.20">
    <property type="entry name" value="Phosphorylase Kinase, domain 1"/>
    <property type="match status" value="1"/>
</dbReference>
<accession>A0A815CQE6</accession>
<dbReference type="InterPro" id="IPR000719">
    <property type="entry name" value="Prot_kinase_dom"/>
</dbReference>
<dbReference type="Pfam" id="PF00069">
    <property type="entry name" value="Pkinase"/>
    <property type="match status" value="1"/>
</dbReference>
<dbReference type="GO" id="GO:0030154">
    <property type="term" value="P:cell differentiation"/>
    <property type="evidence" value="ECO:0007669"/>
    <property type="project" value="TreeGrafter"/>
</dbReference>
<evidence type="ECO:0000256" key="8">
    <source>
        <dbReference type="RuleBase" id="RU000304"/>
    </source>
</evidence>
<keyword evidence="12" id="KW-1185">Reference proteome</keyword>
<dbReference type="PROSITE" id="PS00107">
    <property type="entry name" value="PROTEIN_KINASE_ATP"/>
    <property type="match status" value="1"/>
</dbReference>
<feature type="binding site" evidence="7">
    <location>
        <position position="91"/>
    </location>
    <ligand>
        <name>ATP</name>
        <dbReference type="ChEBI" id="CHEBI:30616"/>
    </ligand>
</feature>
<organism evidence="11 12">
    <name type="scientific">Adineta ricciae</name>
    <name type="common">Rotifer</name>
    <dbReference type="NCBI Taxonomy" id="249248"/>
    <lineage>
        <taxon>Eukaryota</taxon>
        <taxon>Metazoa</taxon>
        <taxon>Spiralia</taxon>
        <taxon>Gnathifera</taxon>
        <taxon>Rotifera</taxon>
        <taxon>Eurotatoria</taxon>
        <taxon>Bdelloidea</taxon>
        <taxon>Adinetida</taxon>
        <taxon>Adinetidae</taxon>
        <taxon>Adineta</taxon>
    </lineage>
</organism>
<dbReference type="InterPro" id="IPR039192">
    <property type="entry name" value="STKc_GSK3"/>
</dbReference>
<gene>
    <name evidence="11" type="ORF">XAT740_LOCUS28152</name>
</gene>
<dbReference type="InterPro" id="IPR008271">
    <property type="entry name" value="Ser/Thr_kinase_AS"/>
</dbReference>
<evidence type="ECO:0000256" key="4">
    <source>
        <dbReference type="ARBA" id="ARBA00022741"/>
    </source>
</evidence>
<dbReference type="PANTHER" id="PTHR24057">
    <property type="entry name" value="GLYCOGEN SYNTHASE KINASE-3 ALPHA"/>
    <property type="match status" value="1"/>
</dbReference>
<dbReference type="CDD" id="cd14137">
    <property type="entry name" value="STKc_GSK3"/>
    <property type="match status" value="1"/>
</dbReference>
<dbReference type="PROSITE" id="PS50011">
    <property type="entry name" value="PROTEIN_KINASE_DOM"/>
    <property type="match status" value="1"/>
</dbReference>
<reference evidence="11" key="1">
    <citation type="submission" date="2021-02" db="EMBL/GenBank/DDBJ databases">
        <authorList>
            <person name="Nowell W R."/>
        </authorList>
    </citation>
    <scope>NUCLEOTIDE SEQUENCE</scope>
</reference>
<evidence type="ECO:0000256" key="5">
    <source>
        <dbReference type="ARBA" id="ARBA00022777"/>
    </source>
</evidence>
<keyword evidence="3" id="KW-0808">Transferase</keyword>
<dbReference type="AlphaFoldDB" id="A0A815CQE6"/>
<dbReference type="GO" id="GO:0005737">
    <property type="term" value="C:cytoplasm"/>
    <property type="evidence" value="ECO:0007669"/>
    <property type="project" value="TreeGrafter"/>
</dbReference>
<comment type="similarity">
    <text evidence="1">Belongs to the protein kinase superfamily. CMGC Ser/Thr protein kinase family. GSK-3 subfamily.</text>
</comment>
<dbReference type="Proteomes" id="UP000663828">
    <property type="component" value="Unassembled WGS sequence"/>
</dbReference>
<keyword evidence="6 7" id="KW-0067">ATP-binding</keyword>
<dbReference type="GO" id="GO:0004674">
    <property type="term" value="F:protein serine/threonine kinase activity"/>
    <property type="evidence" value="ECO:0007669"/>
    <property type="project" value="UniProtKB-KW"/>
</dbReference>
<dbReference type="EMBL" id="CAJNOR010002391">
    <property type="protein sequence ID" value="CAF1287505.1"/>
    <property type="molecule type" value="Genomic_DNA"/>
</dbReference>
<evidence type="ECO:0000256" key="9">
    <source>
        <dbReference type="SAM" id="MobiDB-lite"/>
    </source>
</evidence>
<dbReference type="GO" id="GO:0005524">
    <property type="term" value="F:ATP binding"/>
    <property type="evidence" value="ECO:0007669"/>
    <property type="project" value="UniProtKB-UniRule"/>
</dbReference>
<keyword evidence="4 7" id="KW-0547">Nucleotide-binding</keyword>
<dbReference type="InterPro" id="IPR017441">
    <property type="entry name" value="Protein_kinase_ATP_BS"/>
</dbReference>
<dbReference type="GO" id="GO:0005634">
    <property type="term" value="C:nucleus"/>
    <property type="evidence" value="ECO:0007669"/>
    <property type="project" value="TreeGrafter"/>
</dbReference>
<keyword evidence="2 8" id="KW-0723">Serine/threonine-protein kinase</keyword>